<sequence>MKKARLGITILSAILLVIWGFKLDYNDLSYKNNSTAYLGILIMLLLIIFGIRQIIKEKN</sequence>
<keyword evidence="3" id="KW-1185">Reference proteome</keyword>
<dbReference type="STRING" id="1736674.APS56_00745"/>
<evidence type="ECO:0000313" key="3">
    <source>
        <dbReference type="Proteomes" id="UP000057981"/>
    </source>
</evidence>
<proteinExistence type="predicted"/>
<dbReference type="AlphaFoldDB" id="A0A0P0D7Z5"/>
<evidence type="ECO:0000256" key="1">
    <source>
        <dbReference type="SAM" id="Phobius"/>
    </source>
</evidence>
<dbReference type="Proteomes" id="UP000057981">
    <property type="component" value="Chromosome"/>
</dbReference>
<keyword evidence="1" id="KW-0472">Membrane</keyword>
<accession>A0A0P0D7Z5</accession>
<feature type="transmembrane region" description="Helical" evidence="1">
    <location>
        <begin position="36"/>
        <end position="55"/>
    </location>
</feature>
<keyword evidence="1" id="KW-1133">Transmembrane helix</keyword>
<organism evidence="2 3">
    <name type="scientific">Pseudalgibacter alginicilyticus</name>
    <dbReference type="NCBI Taxonomy" id="1736674"/>
    <lineage>
        <taxon>Bacteria</taxon>
        <taxon>Pseudomonadati</taxon>
        <taxon>Bacteroidota</taxon>
        <taxon>Flavobacteriia</taxon>
        <taxon>Flavobacteriales</taxon>
        <taxon>Flavobacteriaceae</taxon>
        <taxon>Pseudalgibacter</taxon>
    </lineage>
</organism>
<name>A0A0P0D7Z5_9FLAO</name>
<protein>
    <submittedName>
        <fullName evidence="2">Uncharacterized protein</fullName>
    </submittedName>
</protein>
<evidence type="ECO:0000313" key="2">
    <source>
        <dbReference type="EMBL" id="ALJ03765.1"/>
    </source>
</evidence>
<keyword evidence="1" id="KW-0812">Transmembrane</keyword>
<gene>
    <name evidence="2" type="ORF">APS56_00745</name>
</gene>
<reference evidence="2 3" key="1">
    <citation type="submission" date="2015-10" db="EMBL/GenBank/DDBJ databases">
        <authorList>
            <person name="Gilbert D.G."/>
        </authorList>
    </citation>
    <scope>NUCLEOTIDE SEQUENCE [LARGE SCALE GENOMIC DNA]</scope>
    <source>
        <strain evidence="3">HZ-22</strain>
    </source>
</reference>
<dbReference type="EMBL" id="CP012898">
    <property type="protein sequence ID" value="ALJ03765.1"/>
    <property type="molecule type" value="Genomic_DNA"/>
</dbReference>
<dbReference type="RefSeq" id="WP_054723841.1">
    <property type="nucleotide sequence ID" value="NZ_CP012898.1"/>
</dbReference>
<dbReference type="KEGG" id="ahz:APS56_00745"/>